<name>A0AA37HZE9_SEGBR</name>
<evidence type="ECO:0000256" key="1">
    <source>
        <dbReference type="PROSITE-ProRule" id="PRU00278"/>
    </source>
</evidence>
<reference evidence="4 5" key="1">
    <citation type="submission" date="2017-08" db="EMBL/GenBank/DDBJ databases">
        <title>Comparative genomics of non-oral Prevotella species.</title>
        <authorList>
            <person name="Accetto T."/>
            <person name="Nograsek B."/>
            <person name="Avgustin G."/>
        </authorList>
    </citation>
    <scope>NUCLEOTIDE SEQUENCE [LARGE SCALE GENOMIC DNA]</scope>
    <source>
        <strain evidence="4 5">TC1-1</strain>
    </source>
</reference>
<proteinExistence type="predicted"/>
<dbReference type="GO" id="GO:0003755">
    <property type="term" value="F:peptidyl-prolyl cis-trans isomerase activity"/>
    <property type="evidence" value="ECO:0007669"/>
    <property type="project" value="UniProtKB-KW"/>
</dbReference>
<keyword evidence="1" id="KW-0697">Rotamase</keyword>
<keyword evidence="1 3" id="KW-0413">Isomerase</keyword>
<protein>
    <submittedName>
        <fullName evidence="3">Peptidylprolyl isomerase</fullName>
    </submittedName>
</protein>
<dbReference type="GeneID" id="72480649"/>
<dbReference type="EMBL" id="BPTR01000001">
    <property type="protein sequence ID" value="GJG26316.1"/>
    <property type="molecule type" value="Genomic_DNA"/>
</dbReference>
<dbReference type="Gene3D" id="3.10.50.40">
    <property type="match status" value="1"/>
</dbReference>
<dbReference type="InterPro" id="IPR046357">
    <property type="entry name" value="PPIase_dom_sf"/>
</dbReference>
<evidence type="ECO:0000313" key="6">
    <source>
        <dbReference type="Proteomes" id="UP000887043"/>
    </source>
</evidence>
<dbReference type="SUPFAM" id="SSF54534">
    <property type="entry name" value="FKBP-like"/>
    <property type="match status" value="1"/>
</dbReference>
<dbReference type="AlphaFoldDB" id="A0AA37HZE9"/>
<comment type="caution">
    <text evidence="3">The sequence shown here is derived from an EMBL/GenBank/DDBJ whole genome shotgun (WGS) entry which is preliminary data.</text>
</comment>
<evidence type="ECO:0000313" key="4">
    <source>
        <dbReference type="EMBL" id="OYP53232.1"/>
    </source>
</evidence>
<sequence length="476" mass="54735">MKIYALLTAMLLNGGMVFGQTDPVIMKIAGRPVSRSEFEYSYNKNNSASVIDKKSIVDYVDLFINYKLKVKAAEDAHLDTLTSFQKEFESYRDQQVRPSFITEAEVEAEAHKIYESERQRIDNNGGMIRPSHILLLLKQNAPAKAAEIVKNRIDSIYNALKKGANFQELAKKYSDDKGSAVQGGLLPWIVKGQTYKEFEDVAYSMKKGEMSKPFSSPAGYHIILMTDKGKFFSYDSLKNNIYRFIEQRGIREQIIDRNLDSIVKTLPEGATRETVLDERASDMSEKDSNLKYLIQEYHDGLLLYEISNRKIWEKAAKDEVGLENYFKRHKKSYAWDEPRFKGIAYHVKDAADVSAVKKSVKGKPFQEWASILRKTFNNDSTIRIRVEKGIFKKGDNAVVDKMVFHVDTAQIKQIKDYPIDAIFGKKLKKGPETYEDVKSKVISDYQDELEKVWIEALRKKYPVEVYQDILATVNKH</sequence>
<organism evidence="3 6">
    <name type="scientific">Segatella bryantii</name>
    <name type="common">Prevotella bryantii</name>
    <dbReference type="NCBI Taxonomy" id="77095"/>
    <lineage>
        <taxon>Bacteria</taxon>
        <taxon>Pseudomonadati</taxon>
        <taxon>Bacteroidota</taxon>
        <taxon>Bacteroidia</taxon>
        <taxon>Bacteroidales</taxon>
        <taxon>Prevotellaceae</taxon>
        <taxon>Segatella</taxon>
    </lineage>
</organism>
<evidence type="ECO:0000259" key="2">
    <source>
        <dbReference type="PROSITE" id="PS50198"/>
    </source>
</evidence>
<keyword evidence="5" id="KW-1185">Reference proteome</keyword>
<dbReference type="Pfam" id="PF00639">
    <property type="entry name" value="Rotamase"/>
    <property type="match status" value="1"/>
</dbReference>
<dbReference type="RefSeq" id="WP_006283551.1">
    <property type="nucleotide sequence ID" value="NZ_BPTR01000001.1"/>
</dbReference>
<evidence type="ECO:0000313" key="3">
    <source>
        <dbReference type="EMBL" id="GJG26316.1"/>
    </source>
</evidence>
<gene>
    <name evidence="4" type="ORF">CIK91_13645</name>
    <name evidence="3" type="ORF">PRRU23_00160</name>
</gene>
<dbReference type="Proteomes" id="UP000887043">
    <property type="component" value="Unassembled WGS sequence"/>
</dbReference>
<dbReference type="PANTHER" id="PTHR47245">
    <property type="entry name" value="PEPTIDYLPROLYL ISOMERASE"/>
    <property type="match status" value="1"/>
</dbReference>
<dbReference type="InterPro" id="IPR050245">
    <property type="entry name" value="PrsA_foldase"/>
</dbReference>
<reference evidence="3" key="2">
    <citation type="submission" date="2021-08" db="EMBL/GenBank/DDBJ databases">
        <title>Prevotella lacticifex sp. nov., isolated from rumen of cow.</title>
        <authorList>
            <person name="Shinkai T."/>
            <person name="Ikeyama N."/>
            <person name="Kumagai M."/>
            <person name="Ohmori H."/>
            <person name="Sakamoto M."/>
            <person name="Ohkuma M."/>
            <person name="Mitsumori M."/>
        </authorList>
    </citation>
    <scope>NUCLEOTIDE SEQUENCE</scope>
    <source>
        <strain evidence="3">DSM 11371</strain>
    </source>
</reference>
<dbReference type="PROSITE" id="PS50198">
    <property type="entry name" value="PPIC_PPIASE_2"/>
    <property type="match status" value="1"/>
</dbReference>
<accession>A0AA37HZE9</accession>
<evidence type="ECO:0000313" key="5">
    <source>
        <dbReference type="Proteomes" id="UP000216189"/>
    </source>
</evidence>
<dbReference type="EMBL" id="NPJF01000067">
    <property type="protein sequence ID" value="OYP53232.1"/>
    <property type="molecule type" value="Genomic_DNA"/>
</dbReference>
<dbReference type="PANTHER" id="PTHR47245:SF2">
    <property type="entry name" value="PEPTIDYL-PROLYL CIS-TRANS ISOMERASE HP_0175-RELATED"/>
    <property type="match status" value="1"/>
</dbReference>
<feature type="domain" description="PpiC" evidence="2">
    <location>
        <begin position="125"/>
        <end position="227"/>
    </location>
</feature>
<dbReference type="Proteomes" id="UP000216189">
    <property type="component" value="Unassembled WGS sequence"/>
</dbReference>
<dbReference type="InterPro" id="IPR000297">
    <property type="entry name" value="PPIase_PpiC"/>
</dbReference>